<protein>
    <submittedName>
        <fullName evidence="1">PH domain-containing protein</fullName>
    </submittedName>
</protein>
<gene>
    <name evidence="1" type="ORF">SAMN05216187_10389</name>
</gene>
<evidence type="ECO:0000313" key="1">
    <source>
        <dbReference type="EMBL" id="SDJ86748.1"/>
    </source>
</evidence>
<dbReference type="EMBL" id="FNFI01000003">
    <property type="protein sequence ID" value="SDJ86748.1"/>
    <property type="molecule type" value="Genomic_DNA"/>
</dbReference>
<sequence>MVDLINLTEADLYPTEKFGPSLEGTLLYKVRDQSHFPGAYMTTNERLFMNVDMNGEAYTRVFAYQDIVRAYVEDEVLFIEFPEGMGKIAMVETVSGDIEAFADYVNDKAGK</sequence>
<dbReference type="AlphaFoldDB" id="A0A1G8X7V4"/>
<dbReference type="STRING" id="586411.SAMN05216187_10389"/>
<proteinExistence type="predicted"/>
<evidence type="ECO:0000313" key="2">
    <source>
        <dbReference type="Proteomes" id="UP000242700"/>
    </source>
</evidence>
<name>A0A1G8X7V4_9STAP</name>
<dbReference type="Proteomes" id="UP000242700">
    <property type="component" value="Unassembled WGS sequence"/>
</dbReference>
<organism evidence="1 2">
    <name type="scientific">Jeotgalicoccus aerolatus</name>
    <dbReference type="NCBI Taxonomy" id="709510"/>
    <lineage>
        <taxon>Bacteria</taxon>
        <taxon>Bacillati</taxon>
        <taxon>Bacillota</taxon>
        <taxon>Bacilli</taxon>
        <taxon>Bacillales</taxon>
        <taxon>Staphylococcaceae</taxon>
        <taxon>Jeotgalicoccus</taxon>
    </lineage>
</organism>
<reference evidence="2" key="1">
    <citation type="submission" date="2016-10" db="EMBL/GenBank/DDBJ databases">
        <authorList>
            <person name="Varghese N."/>
            <person name="Submissions S."/>
        </authorList>
    </citation>
    <scope>NUCLEOTIDE SEQUENCE [LARGE SCALE GENOMIC DNA]</scope>
    <source>
        <strain evidence="2">CGMCC 1.8911</strain>
    </source>
</reference>
<accession>A0A1G8X7V4</accession>